<sequence>MDRRTTAQELAKQSEVIRLLEADTVLWYKKPNLRFLYFCLVPAALGAVATWQTYFNTPSGVLFGVLNASYNLGGLITLPIVPYVSDRFGRKHSITFGSIILIIGVILQSASQNSGPLSRLEAHSVYIAR</sequence>
<evidence type="ECO:0000259" key="6">
    <source>
        <dbReference type="PROSITE" id="PS50850"/>
    </source>
</evidence>
<keyword evidence="2 5" id="KW-0812">Transmembrane</keyword>
<dbReference type="PROSITE" id="PS50850">
    <property type="entry name" value="MFS"/>
    <property type="match status" value="1"/>
</dbReference>
<protein>
    <recommendedName>
        <fullName evidence="6">Major facilitator superfamily (MFS) profile domain-containing protein</fullName>
    </recommendedName>
</protein>
<evidence type="ECO:0000256" key="3">
    <source>
        <dbReference type="ARBA" id="ARBA00022989"/>
    </source>
</evidence>
<reference evidence="7 8" key="1">
    <citation type="submission" date="2024-07" db="EMBL/GenBank/DDBJ databases">
        <title>Section-level genome sequencing and comparative genomics of Aspergillus sections Usti and Cavernicolus.</title>
        <authorList>
            <consortium name="Lawrence Berkeley National Laboratory"/>
            <person name="Nybo J.L."/>
            <person name="Vesth T.C."/>
            <person name="Theobald S."/>
            <person name="Frisvad J.C."/>
            <person name="Larsen T.O."/>
            <person name="Kjaerboelling I."/>
            <person name="Rothschild-Mancinelli K."/>
            <person name="Lyhne E.K."/>
            <person name="Kogle M.E."/>
            <person name="Barry K."/>
            <person name="Clum A."/>
            <person name="Na H."/>
            <person name="Ledsgaard L."/>
            <person name="Lin J."/>
            <person name="Lipzen A."/>
            <person name="Kuo A."/>
            <person name="Riley R."/>
            <person name="Mondo S."/>
            <person name="Labutti K."/>
            <person name="Haridas S."/>
            <person name="Pangalinan J."/>
            <person name="Salamov A.A."/>
            <person name="Simmons B.A."/>
            <person name="Magnuson J.K."/>
            <person name="Chen J."/>
            <person name="Drula E."/>
            <person name="Henrissat B."/>
            <person name="Wiebenga A."/>
            <person name="Lubbers R.J."/>
            <person name="Gomes A.C."/>
            <person name="Makela M.R."/>
            <person name="Stajich J."/>
            <person name="Grigoriev I.V."/>
            <person name="Mortensen U.H."/>
            <person name="De Vries R.P."/>
            <person name="Baker S.E."/>
            <person name="Andersen M.R."/>
        </authorList>
    </citation>
    <scope>NUCLEOTIDE SEQUENCE [LARGE SCALE GENOMIC DNA]</scope>
    <source>
        <strain evidence="7 8">CBS 588.65</strain>
    </source>
</reference>
<dbReference type="InterPro" id="IPR020846">
    <property type="entry name" value="MFS_dom"/>
</dbReference>
<dbReference type="SUPFAM" id="SSF103473">
    <property type="entry name" value="MFS general substrate transporter"/>
    <property type="match status" value="1"/>
</dbReference>
<accession>A0ABR4GVD2</accession>
<dbReference type="Pfam" id="PF00083">
    <property type="entry name" value="Sugar_tr"/>
    <property type="match status" value="1"/>
</dbReference>
<proteinExistence type="predicted"/>
<feature type="transmembrane region" description="Helical" evidence="5">
    <location>
        <begin position="93"/>
        <end position="111"/>
    </location>
</feature>
<keyword evidence="3 5" id="KW-1133">Transmembrane helix</keyword>
<feature type="transmembrane region" description="Helical" evidence="5">
    <location>
        <begin position="35"/>
        <end position="55"/>
    </location>
</feature>
<evidence type="ECO:0000256" key="5">
    <source>
        <dbReference type="SAM" id="Phobius"/>
    </source>
</evidence>
<comment type="subcellular location">
    <subcellularLocation>
        <location evidence="1">Membrane</location>
        <topology evidence="1">Multi-pass membrane protein</topology>
    </subcellularLocation>
</comment>
<dbReference type="InterPro" id="IPR005828">
    <property type="entry name" value="MFS_sugar_transport-like"/>
</dbReference>
<evidence type="ECO:0000256" key="4">
    <source>
        <dbReference type="ARBA" id="ARBA00023136"/>
    </source>
</evidence>
<gene>
    <name evidence="7" type="ORF">BJX63DRAFT_437344</name>
</gene>
<evidence type="ECO:0000313" key="8">
    <source>
        <dbReference type="Proteomes" id="UP001610334"/>
    </source>
</evidence>
<feature type="transmembrane region" description="Helical" evidence="5">
    <location>
        <begin position="61"/>
        <end position="81"/>
    </location>
</feature>
<dbReference type="InterPro" id="IPR036259">
    <property type="entry name" value="MFS_trans_sf"/>
</dbReference>
<feature type="domain" description="Major facilitator superfamily (MFS) profile" evidence="6">
    <location>
        <begin position="1"/>
        <end position="129"/>
    </location>
</feature>
<organism evidence="7 8">
    <name type="scientific">Aspergillus granulosus</name>
    <dbReference type="NCBI Taxonomy" id="176169"/>
    <lineage>
        <taxon>Eukaryota</taxon>
        <taxon>Fungi</taxon>
        <taxon>Dikarya</taxon>
        <taxon>Ascomycota</taxon>
        <taxon>Pezizomycotina</taxon>
        <taxon>Eurotiomycetes</taxon>
        <taxon>Eurotiomycetidae</taxon>
        <taxon>Eurotiales</taxon>
        <taxon>Aspergillaceae</taxon>
        <taxon>Aspergillus</taxon>
        <taxon>Aspergillus subgen. Nidulantes</taxon>
    </lineage>
</organism>
<evidence type="ECO:0000256" key="2">
    <source>
        <dbReference type="ARBA" id="ARBA00022692"/>
    </source>
</evidence>
<keyword evidence="4 5" id="KW-0472">Membrane</keyword>
<dbReference type="Proteomes" id="UP001610334">
    <property type="component" value="Unassembled WGS sequence"/>
</dbReference>
<comment type="caution">
    <text evidence="7">The sequence shown here is derived from an EMBL/GenBank/DDBJ whole genome shotgun (WGS) entry which is preliminary data.</text>
</comment>
<evidence type="ECO:0000313" key="7">
    <source>
        <dbReference type="EMBL" id="KAL2803032.1"/>
    </source>
</evidence>
<evidence type="ECO:0000256" key="1">
    <source>
        <dbReference type="ARBA" id="ARBA00004141"/>
    </source>
</evidence>
<name>A0ABR4GVD2_9EURO</name>
<dbReference type="EMBL" id="JBFXLT010000154">
    <property type="protein sequence ID" value="KAL2803032.1"/>
    <property type="molecule type" value="Genomic_DNA"/>
</dbReference>
<dbReference type="Gene3D" id="1.20.1250.20">
    <property type="entry name" value="MFS general substrate transporter like domains"/>
    <property type="match status" value="1"/>
</dbReference>
<keyword evidence="8" id="KW-1185">Reference proteome</keyword>